<organism evidence="2 3">
    <name type="scientific">Talaromyces amestolkiae</name>
    <dbReference type="NCBI Taxonomy" id="1196081"/>
    <lineage>
        <taxon>Eukaryota</taxon>
        <taxon>Fungi</taxon>
        <taxon>Dikarya</taxon>
        <taxon>Ascomycota</taxon>
        <taxon>Pezizomycotina</taxon>
        <taxon>Eurotiomycetes</taxon>
        <taxon>Eurotiomycetidae</taxon>
        <taxon>Eurotiales</taxon>
        <taxon>Trichocomaceae</taxon>
        <taxon>Talaromyces</taxon>
        <taxon>Talaromyces sect. Talaromyces</taxon>
    </lineage>
</organism>
<evidence type="ECO:0000313" key="3">
    <source>
        <dbReference type="Proteomes" id="UP000249363"/>
    </source>
</evidence>
<protein>
    <submittedName>
        <fullName evidence="2">Uncharacterized protein</fullName>
    </submittedName>
</protein>
<dbReference type="EMBL" id="MIKG01000004">
    <property type="protein sequence ID" value="RAO66824.1"/>
    <property type="molecule type" value="Genomic_DNA"/>
</dbReference>
<sequence>MQMADKLNNHSAQLLVRLPPAAGLESLPPVYTLANAQDERAKTLLLLLEKGHATVAPLREPKLILHSHLPHLLGSAYFLGASAQQLEELYAHEITTLKEIDDTFITGDAIRKENWREFLGQKSYTVAYVQYFDKEIERNNGDWKKVLKDYLFPGPEPLINGFSGGLGHPFIHLAYAWELHAPTVASEALSLGCTEIIEAHGILDNYPPDTSTYKTSSLGDVIKRVHDDKRFDNLFEYQGITNVEDLMRNRFEAVLEHWNAWEVTDPLAQLENCCDVSALLAIATGDRERKYDFYLIHTMTVAHALRVLWELFPENQRLKPQVDFGLIEQIESVKLQEADTWDSLVSKALQHKWMKDSHFFKVFRALKAFDETYGSKMGFYQKASAKFLTEFEGWEGFGQGVEGFLPSRDGYIPE</sequence>
<dbReference type="OrthoDB" id="10265971at2759"/>
<keyword evidence="3" id="KW-1185">Reference proteome</keyword>
<proteinExistence type="predicted"/>
<dbReference type="PANTHER" id="PTHR35870">
    <property type="entry name" value="PROTEIN, PUTATIVE (AFU_ORTHOLOGUE AFUA_5G03330)-RELATED"/>
    <property type="match status" value="1"/>
</dbReference>
<dbReference type="InterPro" id="IPR025337">
    <property type="entry name" value="Questin_oxidase-like"/>
</dbReference>
<reference evidence="2 3" key="1">
    <citation type="journal article" date="2017" name="Biotechnol. Biofuels">
        <title>Differential beta-glucosidase expression as a function of carbon source availability in Talaromyces amestolkiae: a genomic and proteomic approach.</title>
        <authorList>
            <person name="de Eugenio L.I."/>
            <person name="Mendez-Liter J.A."/>
            <person name="Nieto-Dominguez M."/>
            <person name="Alonso L."/>
            <person name="Gil-Munoz J."/>
            <person name="Barriuso J."/>
            <person name="Prieto A."/>
            <person name="Martinez M.J."/>
        </authorList>
    </citation>
    <scope>NUCLEOTIDE SEQUENCE [LARGE SCALE GENOMIC DNA]</scope>
    <source>
        <strain evidence="2 3">CIB</strain>
    </source>
</reference>
<dbReference type="Proteomes" id="UP000249363">
    <property type="component" value="Unassembled WGS sequence"/>
</dbReference>
<name>A0A364KTE3_TALAM</name>
<evidence type="ECO:0000313" key="2">
    <source>
        <dbReference type="EMBL" id="RAO66824.1"/>
    </source>
</evidence>
<dbReference type="AlphaFoldDB" id="A0A364KTE3"/>
<gene>
    <name evidence="2" type="ORF">BHQ10_002836</name>
</gene>
<dbReference type="Pfam" id="PF14027">
    <property type="entry name" value="Questin_oxidase"/>
    <property type="match status" value="1"/>
</dbReference>
<dbReference type="GeneID" id="63792052"/>
<dbReference type="PANTHER" id="PTHR35870:SF6">
    <property type="entry name" value="MGS207 PROTEIN"/>
    <property type="match status" value="1"/>
</dbReference>
<comment type="caution">
    <text evidence="2">The sequence shown here is derived from an EMBL/GenBank/DDBJ whole genome shotgun (WGS) entry which is preliminary data.</text>
</comment>
<keyword evidence="1" id="KW-0560">Oxidoreductase</keyword>
<dbReference type="RefSeq" id="XP_040731340.1">
    <property type="nucleotide sequence ID" value="XM_040875025.1"/>
</dbReference>
<dbReference type="STRING" id="1196081.A0A364KTE3"/>
<dbReference type="GO" id="GO:0016491">
    <property type="term" value="F:oxidoreductase activity"/>
    <property type="evidence" value="ECO:0007669"/>
    <property type="project" value="UniProtKB-KW"/>
</dbReference>
<evidence type="ECO:0000256" key="1">
    <source>
        <dbReference type="ARBA" id="ARBA00023002"/>
    </source>
</evidence>
<accession>A0A364KTE3</accession>